<feature type="transmembrane region" description="Helical" evidence="1">
    <location>
        <begin position="69"/>
        <end position="93"/>
    </location>
</feature>
<protein>
    <submittedName>
        <fullName evidence="2">Uncharacterized protein</fullName>
    </submittedName>
</protein>
<keyword evidence="1" id="KW-0812">Transmembrane</keyword>
<comment type="caution">
    <text evidence="2">The sequence shown here is derived from an EMBL/GenBank/DDBJ whole genome shotgun (WGS) entry which is preliminary data.</text>
</comment>
<keyword evidence="1" id="KW-1133">Transmembrane helix</keyword>
<sequence length="161" mass="17487">MTPTTNGTARPDGSRSRPVPAPLRWTRVCLALLIVILLALPVVMTLDPDPYIDAIARENPSLDDGELRFAYTLALAMTYGVHVPFAAVLWWLVVKTLRGRRWARVVLTLALAVAILHGFVSAAAGPEYYPAVIAGDVVMVAMIALIWIPASVRAFFAAPPR</sequence>
<dbReference type="AlphaFoldDB" id="A0A2P8DS52"/>
<keyword evidence="3" id="KW-1185">Reference proteome</keyword>
<evidence type="ECO:0000313" key="3">
    <source>
        <dbReference type="Proteomes" id="UP000240542"/>
    </source>
</evidence>
<proteinExistence type="predicted"/>
<accession>A0A2P8DS52</accession>
<gene>
    <name evidence="2" type="ORF">CLV63_102175</name>
</gene>
<feature type="transmembrane region" description="Helical" evidence="1">
    <location>
        <begin position="105"/>
        <end position="125"/>
    </location>
</feature>
<name>A0A2P8DS52_9ACTN</name>
<feature type="transmembrane region" description="Helical" evidence="1">
    <location>
        <begin position="131"/>
        <end position="156"/>
    </location>
</feature>
<dbReference type="EMBL" id="PYGA01000002">
    <property type="protein sequence ID" value="PSL00049.1"/>
    <property type="molecule type" value="Genomic_DNA"/>
</dbReference>
<reference evidence="2 3" key="1">
    <citation type="submission" date="2018-03" db="EMBL/GenBank/DDBJ databases">
        <title>Genomic Encyclopedia of Archaeal and Bacterial Type Strains, Phase II (KMG-II): from individual species to whole genera.</title>
        <authorList>
            <person name="Goeker M."/>
        </authorList>
    </citation>
    <scope>NUCLEOTIDE SEQUENCE [LARGE SCALE GENOMIC DNA]</scope>
    <source>
        <strain evidence="2 3">DSM 45312</strain>
    </source>
</reference>
<dbReference type="RefSeq" id="WP_170134138.1">
    <property type="nucleotide sequence ID" value="NZ_PYGA01000002.1"/>
</dbReference>
<dbReference type="Proteomes" id="UP000240542">
    <property type="component" value="Unassembled WGS sequence"/>
</dbReference>
<evidence type="ECO:0000313" key="2">
    <source>
        <dbReference type="EMBL" id="PSL00049.1"/>
    </source>
</evidence>
<keyword evidence="1" id="KW-0472">Membrane</keyword>
<feature type="transmembrane region" description="Helical" evidence="1">
    <location>
        <begin position="25"/>
        <end position="44"/>
    </location>
</feature>
<organism evidence="2 3">
    <name type="scientific">Murinocardiopsis flavida</name>
    <dbReference type="NCBI Taxonomy" id="645275"/>
    <lineage>
        <taxon>Bacteria</taxon>
        <taxon>Bacillati</taxon>
        <taxon>Actinomycetota</taxon>
        <taxon>Actinomycetes</taxon>
        <taxon>Streptosporangiales</taxon>
        <taxon>Nocardiopsidaceae</taxon>
        <taxon>Murinocardiopsis</taxon>
    </lineage>
</organism>
<evidence type="ECO:0000256" key="1">
    <source>
        <dbReference type="SAM" id="Phobius"/>
    </source>
</evidence>